<dbReference type="Proteomes" id="UP000712600">
    <property type="component" value="Unassembled WGS sequence"/>
</dbReference>
<evidence type="ECO:0000259" key="3">
    <source>
        <dbReference type="Pfam" id="PF25464"/>
    </source>
</evidence>
<keyword evidence="2" id="KW-0472">Membrane</keyword>
<proteinExistence type="predicted"/>
<dbReference type="InterPro" id="IPR057222">
    <property type="entry name" value="DUF7900"/>
</dbReference>
<sequence length="152" mass="17695">MRVKIDRGFRGGREKKNVSEFDFNIKILWCCLPIRRVGNGYESCNFFRWYDVEDPHGGQHLALLEARDIIREKKEEIAKLREKVRPLTHDSENLEISSELVERMNEKSEEVEALKRDVLILRERSAVLRNVLVASSIGFSVVIASIMVMSKY</sequence>
<feature type="domain" description="DUF7900" evidence="3">
    <location>
        <begin position="55"/>
        <end position="118"/>
    </location>
</feature>
<evidence type="ECO:0000256" key="1">
    <source>
        <dbReference type="SAM" id="Coils"/>
    </source>
</evidence>
<reference evidence="4" key="1">
    <citation type="submission" date="2019-12" db="EMBL/GenBank/DDBJ databases">
        <title>Genome sequencing and annotation of Brassica cretica.</title>
        <authorList>
            <person name="Studholme D.J."/>
            <person name="Sarris P."/>
        </authorList>
    </citation>
    <scope>NUCLEOTIDE SEQUENCE</scope>
    <source>
        <strain evidence="4">PFS-109/04</strain>
        <tissue evidence="4">Leaf</tissue>
    </source>
</reference>
<protein>
    <recommendedName>
        <fullName evidence="3">DUF7900 domain-containing protein</fullName>
    </recommendedName>
</protein>
<keyword evidence="2" id="KW-1133">Transmembrane helix</keyword>
<keyword evidence="1" id="KW-0175">Coiled coil</keyword>
<comment type="caution">
    <text evidence="4">The sequence shown here is derived from an EMBL/GenBank/DDBJ whole genome shotgun (WGS) entry which is preliminary data.</text>
</comment>
<accession>A0A8S9R877</accession>
<dbReference type="AlphaFoldDB" id="A0A8S9R877"/>
<evidence type="ECO:0000313" key="5">
    <source>
        <dbReference type="Proteomes" id="UP000712600"/>
    </source>
</evidence>
<name>A0A8S9R877_BRACR</name>
<evidence type="ECO:0000256" key="2">
    <source>
        <dbReference type="SAM" id="Phobius"/>
    </source>
</evidence>
<keyword evidence="2" id="KW-0812">Transmembrane</keyword>
<dbReference type="EMBL" id="QGKX02000996">
    <property type="protein sequence ID" value="KAF3559853.1"/>
    <property type="molecule type" value="Genomic_DNA"/>
</dbReference>
<feature type="transmembrane region" description="Helical" evidence="2">
    <location>
        <begin position="126"/>
        <end position="149"/>
    </location>
</feature>
<evidence type="ECO:0000313" key="4">
    <source>
        <dbReference type="EMBL" id="KAF3559853.1"/>
    </source>
</evidence>
<feature type="coiled-coil region" evidence="1">
    <location>
        <begin position="63"/>
        <end position="124"/>
    </location>
</feature>
<organism evidence="4 5">
    <name type="scientific">Brassica cretica</name>
    <name type="common">Mustard</name>
    <dbReference type="NCBI Taxonomy" id="69181"/>
    <lineage>
        <taxon>Eukaryota</taxon>
        <taxon>Viridiplantae</taxon>
        <taxon>Streptophyta</taxon>
        <taxon>Embryophyta</taxon>
        <taxon>Tracheophyta</taxon>
        <taxon>Spermatophyta</taxon>
        <taxon>Magnoliopsida</taxon>
        <taxon>eudicotyledons</taxon>
        <taxon>Gunneridae</taxon>
        <taxon>Pentapetalae</taxon>
        <taxon>rosids</taxon>
        <taxon>malvids</taxon>
        <taxon>Brassicales</taxon>
        <taxon>Brassicaceae</taxon>
        <taxon>Brassiceae</taxon>
        <taxon>Brassica</taxon>
    </lineage>
</organism>
<gene>
    <name evidence="4" type="ORF">F2Q69_00012349</name>
</gene>
<dbReference type="Pfam" id="PF25464">
    <property type="entry name" value="DUF7900"/>
    <property type="match status" value="1"/>
</dbReference>